<feature type="repeat" description="TPR" evidence="1">
    <location>
        <begin position="297"/>
        <end position="330"/>
    </location>
</feature>
<proteinExistence type="predicted"/>
<keyword evidence="1" id="KW-0802">TPR repeat</keyword>
<keyword evidence="4" id="KW-1185">Reference proteome</keyword>
<dbReference type="InterPro" id="IPR024983">
    <property type="entry name" value="CHAT_dom"/>
</dbReference>
<feature type="repeat" description="TPR" evidence="1">
    <location>
        <begin position="137"/>
        <end position="170"/>
    </location>
</feature>
<evidence type="ECO:0000313" key="3">
    <source>
        <dbReference type="EMBL" id="MEA5521589.1"/>
    </source>
</evidence>
<dbReference type="SMART" id="SM00028">
    <property type="entry name" value="TPR"/>
    <property type="match status" value="14"/>
</dbReference>
<dbReference type="Pfam" id="PF13374">
    <property type="entry name" value="TPR_10"/>
    <property type="match status" value="1"/>
</dbReference>
<feature type="repeat" description="TPR" evidence="1">
    <location>
        <begin position="217"/>
        <end position="250"/>
    </location>
</feature>
<dbReference type="EMBL" id="JAYGHT010000135">
    <property type="protein sequence ID" value="MEA5521589.1"/>
    <property type="molecule type" value="Genomic_DNA"/>
</dbReference>
<dbReference type="PANTHER" id="PTHR10098">
    <property type="entry name" value="RAPSYN-RELATED"/>
    <property type="match status" value="1"/>
</dbReference>
<dbReference type="PROSITE" id="PS50005">
    <property type="entry name" value="TPR"/>
    <property type="match status" value="12"/>
</dbReference>
<sequence length="1125" mass="126416">MKFLNIIIVTGIFELSLIGDSILVFSKSLHPTIETYPITKQESSLIQGEKLSLNPTTQQLLKTGEQQFQTSQFKAALNTYQQALALFQKTNNKRGEAETLFNIGVIYRVLSQYSQATEFVEQALEIAESLNYQNLIASALSERGVIAYSLSQFPEALKFYQQAIELSQKIGDRHTEGRTLDHLGVVYRRQGNYNRALSLHQQALAILQELNQKSPQALVLNNIGIVYSRQGNYPNALEYNQKALAISREFGDRYIESRILLSLGVVYQNLSQYSQAQKLFQEALNIKEEIGDQIGVGQTLNNLGGVYNSLGEYSQALEIYQKALRVRRSVGDRIGEGITLSNIGLVYQNRGEYFQAQDYYQQALAISQKIGDRPGEASALMNLGGVASAQSQYTEAVNFYQQSLKIRQEIGDRAGEGYTLNSIGAIYYTLGQFNEALKFYQQALTLREEIGDIAGTAQALNNMGLVYEVQKQYNKALEYYQQALKIRREIGDRPGEGNSLNNIGFIYNINQQYTQALEVYQQALRIRQTLGDRFGEATTLNNLGLAYNNLGNQTEALVAYQQALGIFQEIGSPEGERSTLSSMGEIFDKQNKVELAIIFYKKSVNVTEAIRQNISGLSTEQQQSYTGTVADTYRRLADLLLQQNRVLEAQQVLDLLKVQELDEYLNNVRGNSQTSEGIELLPQEQQAYQEYTQIQNQIVQLGTELNELRIISPEERSPEQNRRIVELENIQQQVRQDFNNFIENPEVQAKLQQLSQTTGGQNLDLPNLNRLQRQLRQIEPTAVLLYPLILENRVELILVTPFNPPIHRSVTIERKVLNQVIVDFRLDIVRPSVPLNQVKISAQRLYEILIKPLEGDLTQANAKTIIYAPDSVLRYIPISALHDGNQWLIERFNINNITAASLTDLSSQDSKELRVLAGAFSSGNYQVQVGSRQFSFDGLTYAGLEVQNIAKRVPQTTTLINQEFNRNAVIPFLNDHTIVHLATHAAFVPGQPEDSFILLGDGDRLTLREIETLNLPNVTLVILSACQTAVGGQLGNGEEILGLGYQMQQAGVLATIASLWIVDDQGTQVFMEAFYNALLSGKYTKAEALRQAQVNLSQNLTQDNRFSHPYYWAPFILIGNGLSTF</sequence>
<dbReference type="Pfam" id="PF00515">
    <property type="entry name" value="TPR_1"/>
    <property type="match status" value="1"/>
</dbReference>
<comment type="caution">
    <text evidence="3">The sequence shown here is derived from an EMBL/GenBank/DDBJ whole genome shotgun (WGS) entry which is preliminary data.</text>
</comment>
<dbReference type="PANTHER" id="PTHR10098:SF108">
    <property type="entry name" value="TETRATRICOPEPTIDE REPEAT PROTEIN 28"/>
    <property type="match status" value="1"/>
</dbReference>
<feature type="repeat" description="TPR" evidence="1">
    <location>
        <begin position="257"/>
        <end position="290"/>
    </location>
</feature>
<evidence type="ECO:0000259" key="2">
    <source>
        <dbReference type="Pfam" id="PF12770"/>
    </source>
</evidence>
<dbReference type="Proteomes" id="UP001301728">
    <property type="component" value="Unassembled WGS sequence"/>
</dbReference>
<reference evidence="3 4" key="1">
    <citation type="submission" date="2023-12" db="EMBL/GenBank/DDBJ databases">
        <title>Baltic Sea Cyanobacteria.</title>
        <authorList>
            <person name="Delbaje E."/>
            <person name="Fewer D.P."/>
            <person name="Shishido T.K."/>
        </authorList>
    </citation>
    <scope>NUCLEOTIDE SEQUENCE [LARGE SCALE GENOMIC DNA]</scope>
    <source>
        <strain evidence="3 4">CCNP 1315</strain>
    </source>
</reference>
<name>A0ABU5U315_9CYAN</name>
<protein>
    <submittedName>
        <fullName evidence="3">Tetratricopeptide repeat protein</fullName>
    </submittedName>
</protein>
<dbReference type="Gene3D" id="1.25.40.10">
    <property type="entry name" value="Tetratricopeptide repeat domain"/>
    <property type="match status" value="4"/>
</dbReference>
<organism evidence="3 4">
    <name type="scientific">Limnoraphis robusta CCNP1315</name>
    <dbReference type="NCBI Taxonomy" id="3110306"/>
    <lineage>
        <taxon>Bacteria</taxon>
        <taxon>Bacillati</taxon>
        <taxon>Cyanobacteriota</taxon>
        <taxon>Cyanophyceae</taxon>
        <taxon>Oscillatoriophycideae</taxon>
        <taxon>Oscillatoriales</taxon>
        <taxon>Sirenicapillariaceae</taxon>
        <taxon>Limnoraphis</taxon>
    </lineage>
</organism>
<feature type="repeat" description="TPR" evidence="1">
    <location>
        <begin position="97"/>
        <end position="130"/>
    </location>
</feature>
<gene>
    <name evidence="3" type="ORF">VB854_21865</name>
</gene>
<evidence type="ECO:0000313" key="4">
    <source>
        <dbReference type="Proteomes" id="UP001301728"/>
    </source>
</evidence>
<feature type="repeat" description="TPR" evidence="1">
    <location>
        <begin position="497"/>
        <end position="530"/>
    </location>
</feature>
<feature type="repeat" description="TPR" evidence="1">
    <location>
        <begin position="337"/>
        <end position="370"/>
    </location>
</feature>
<feature type="repeat" description="TPR" evidence="1">
    <location>
        <begin position="457"/>
        <end position="490"/>
    </location>
</feature>
<feature type="repeat" description="TPR" evidence="1">
    <location>
        <begin position="537"/>
        <end position="570"/>
    </location>
</feature>
<feature type="repeat" description="TPR" evidence="1">
    <location>
        <begin position="177"/>
        <end position="210"/>
    </location>
</feature>
<evidence type="ECO:0000256" key="1">
    <source>
        <dbReference type="PROSITE-ProRule" id="PRU00339"/>
    </source>
</evidence>
<feature type="domain" description="CHAT" evidence="2">
    <location>
        <begin position="841"/>
        <end position="1120"/>
    </location>
</feature>
<dbReference type="RefSeq" id="WP_323272516.1">
    <property type="nucleotide sequence ID" value="NZ_JAYGHT010000135.1"/>
</dbReference>
<feature type="repeat" description="TPR" evidence="1">
    <location>
        <begin position="417"/>
        <end position="450"/>
    </location>
</feature>
<dbReference type="PROSITE" id="PS50293">
    <property type="entry name" value="TPR_REGION"/>
    <property type="match status" value="4"/>
</dbReference>
<feature type="repeat" description="TPR" evidence="1">
    <location>
        <begin position="377"/>
        <end position="410"/>
    </location>
</feature>
<dbReference type="Pfam" id="PF13424">
    <property type="entry name" value="TPR_12"/>
    <property type="match status" value="6"/>
</dbReference>
<dbReference type="Pfam" id="PF12770">
    <property type="entry name" value="CHAT"/>
    <property type="match status" value="1"/>
</dbReference>
<dbReference type="SUPFAM" id="SSF48452">
    <property type="entry name" value="TPR-like"/>
    <property type="match status" value="4"/>
</dbReference>
<dbReference type="InterPro" id="IPR019734">
    <property type="entry name" value="TPR_rpt"/>
</dbReference>
<dbReference type="InterPro" id="IPR011990">
    <property type="entry name" value="TPR-like_helical_dom_sf"/>
</dbReference>
<accession>A0ABU5U315</accession>